<keyword evidence="7" id="KW-1185">Reference proteome</keyword>
<evidence type="ECO:0000256" key="1">
    <source>
        <dbReference type="ARBA" id="ARBA00004141"/>
    </source>
</evidence>
<evidence type="ECO:0000256" key="2">
    <source>
        <dbReference type="ARBA" id="ARBA00022692"/>
    </source>
</evidence>
<feature type="transmembrane region" description="Helical" evidence="5">
    <location>
        <begin position="109"/>
        <end position="133"/>
    </location>
</feature>
<organism evidence="6 7">
    <name type="scientific">Polypedilum vanderplanki</name>
    <name type="common">Sleeping chironomid midge</name>
    <dbReference type="NCBI Taxonomy" id="319348"/>
    <lineage>
        <taxon>Eukaryota</taxon>
        <taxon>Metazoa</taxon>
        <taxon>Ecdysozoa</taxon>
        <taxon>Arthropoda</taxon>
        <taxon>Hexapoda</taxon>
        <taxon>Insecta</taxon>
        <taxon>Pterygota</taxon>
        <taxon>Neoptera</taxon>
        <taxon>Endopterygota</taxon>
        <taxon>Diptera</taxon>
        <taxon>Nematocera</taxon>
        <taxon>Chironomoidea</taxon>
        <taxon>Chironomidae</taxon>
        <taxon>Chironominae</taxon>
        <taxon>Polypedilum</taxon>
        <taxon>Polypedilum</taxon>
    </lineage>
</organism>
<keyword evidence="2 5" id="KW-0812">Transmembrane</keyword>
<keyword evidence="4 5" id="KW-0472">Membrane</keyword>
<proteinExistence type="predicted"/>
<evidence type="ECO:0000256" key="5">
    <source>
        <dbReference type="SAM" id="Phobius"/>
    </source>
</evidence>
<evidence type="ECO:0000313" key="7">
    <source>
        <dbReference type="Proteomes" id="UP001107558"/>
    </source>
</evidence>
<dbReference type="Proteomes" id="UP001107558">
    <property type="component" value="Chromosome 2"/>
</dbReference>
<dbReference type="PANTHER" id="PTHR11003">
    <property type="entry name" value="POTASSIUM CHANNEL, SUBFAMILY K"/>
    <property type="match status" value="1"/>
</dbReference>
<dbReference type="GO" id="GO:0022841">
    <property type="term" value="F:potassium ion leak channel activity"/>
    <property type="evidence" value="ECO:0007669"/>
    <property type="project" value="TreeGrafter"/>
</dbReference>
<evidence type="ECO:0000313" key="6">
    <source>
        <dbReference type="EMBL" id="KAG5678214.1"/>
    </source>
</evidence>
<dbReference type="Gene3D" id="1.10.287.70">
    <property type="match status" value="1"/>
</dbReference>
<protein>
    <recommendedName>
        <fullName evidence="8">TWiK family of potassium channels protein 18</fullName>
    </recommendedName>
</protein>
<dbReference type="InterPro" id="IPR003280">
    <property type="entry name" value="2pore_dom_K_chnl"/>
</dbReference>
<gene>
    <name evidence="6" type="ORF">PVAND_007906</name>
</gene>
<name>A0A9J6C996_POLVA</name>
<evidence type="ECO:0008006" key="8">
    <source>
        <dbReference type="Google" id="ProtNLM"/>
    </source>
</evidence>
<dbReference type="EMBL" id="JADBJN010000002">
    <property type="protein sequence ID" value="KAG5678214.1"/>
    <property type="molecule type" value="Genomic_DNA"/>
</dbReference>
<dbReference type="PANTHER" id="PTHR11003:SF334">
    <property type="entry name" value="FI03418P"/>
    <property type="match status" value="1"/>
</dbReference>
<dbReference type="AlphaFoldDB" id="A0A9J6C996"/>
<sequence length="225" mass="25715">MNTPQLNNEHQRFRPRVTLQIPPRAAFREDSIQQNPSPFIIPNTAATSIPSQHPQDVNPFLQALYAQKASEFMFKQFEGINRFTKSGLSVGEKCAVWFHTKFKSLSHNWITHIFLFVILTVYSAGGALVFMIVEGAPEEKFLEDVRQSRVDLAKMARNLTLNTELLQDSEQWEGAFRAALYKHESLLYDAYKNGQFVGDESLTATWTFLNAMFYCGTIYTTIGNF</sequence>
<accession>A0A9J6C996</accession>
<dbReference type="GO" id="GO:0005886">
    <property type="term" value="C:plasma membrane"/>
    <property type="evidence" value="ECO:0007669"/>
    <property type="project" value="TreeGrafter"/>
</dbReference>
<evidence type="ECO:0000256" key="4">
    <source>
        <dbReference type="ARBA" id="ARBA00023136"/>
    </source>
</evidence>
<dbReference type="GO" id="GO:0030322">
    <property type="term" value="P:stabilization of membrane potential"/>
    <property type="evidence" value="ECO:0007669"/>
    <property type="project" value="TreeGrafter"/>
</dbReference>
<comment type="caution">
    <text evidence="6">The sequence shown here is derived from an EMBL/GenBank/DDBJ whole genome shotgun (WGS) entry which is preliminary data.</text>
</comment>
<dbReference type="SUPFAM" id="SSF81324">
    <property type="entry name" value="Voltage-gated potassium channels"/>
    <property type="match status" value="1"/>
</dbReference>
<dbReference type="OrthoDB" id="297496at2759"/>
<keyword evidence="3 5" id="KW-1133">Transmembrane helix</keyword>
<dbReference type="GO" id="GO:0015271">
    <property type="term" value="F:outward rectifier potassium channel activity"/>
    <property type="evidence" value="ECO:0007669"/>
    <property type="project" value="TreeGrafter"/>
</dbReference>
<reference evidence="6" key="1">
    <citation type="submission" date="2021-03" db="EMBL/GenBank/DDBJ databases">
        <title>Chromosome level genome of the anhydrobiotic midge Polypedilum vanderplanki.</title>
        <authorList>
            <person name="Yoshida Y."/>
            <person name="Kikawada T."/>
            <person name="Gusev O."/>
        </authorList>
    </citation>
    <scope>NUCLEOTIDE SEQUENCE</scope>
    <source>
        <strain evidence="6">NIAS01</strain>
        <tissue evidence="6">Whole body or cell culture</tissue>
    </source>
</reference>
<evidence type="ECO:0000256" key="3">
    <source>
        <dbReference type="ARBA" id="ARBA00022989"/>
    </source>
</evidence>
<comment type="subcellular location">
    <subcellularLocation>
        <location evidence="1">Membrane</location>
        <topology evidence="1">Multi-pass membrane protein</topology>
    </subcellularLocation>
</comment>